<keyword evidence="1" id="KW-1133">Transmembrane helix</keyword>
<dbReference type="STRING" id="1114924.SAMN05216258_108106"/>
<feature type="transmembrane region" description="Helical" evidence="1">
    <location>
        <begin position="16"/>
        <end position="35"/>
    </location>
</feature>
<dbReference type="OrthoDB" id="7864511at2"/>
<dbReference type="EMBL" id="FOQH01000008">
    <property type="protein sequence ID" value="SFI62387.1"/>
    <property type="molecule type" value="Genomic_DNA"/>
</dbReference>
<proteinExistence type="predicted"/>
<organism evidence="2 3">
    <name type="scientific">Albimonas pacifica</name>
    <dbReference type="NCBI Taxonomy" id="1114924"/>
    <lineage>
        <taxon>Bacteria</taxon>
        <taxon>Pseudomonadati</taxon>
        <taxon>Pseudomonadota</taxon>
        <taxon>Alphaproteobacteria</taxon>
        <taxon>Rhodobacterales</taxon>
        <taxon>Paracoccaceae</taxon>
        <taxon>Albimonas</taxon>
    </lineage>
</organism>
<dbReference type="RefSeq" id="WP_092861755.1">
    <property type="nucleotide sequence ID" value="NZ_FOQH01000008.1"/>
</dbReference>
<evidence type="ECO:0000256" key="1">
    <source>
        <dbReference type="SAM" id="Phobius"/>
    </source>
</evidence>
<protein>
    <submittedName>
        <fullName evidence="2">Uncharacterized protein</fullName>
    </submittedName>
</protein>
<accession>A0A1I3JQ63</accession>
<dbReference type="AlphaFoldDB" id="A0A1I3JQ63"/>
<name>A0A1I3JQ63_9RHOB</name>
<evidence type="ECO:0000313" key="2">
    <source>
        <dbReference type="EMBL" id="SFI62387.1"/>
    </source>
</evidence>
<reference evidence="2 3" key="1">
    <citation type="submission" date="2016-10" db="EMBL/GenBank/DDBJ databases">
        <authorList>
            <person name="de Groot N.N."/>
        </authorList>
    </citation>
    <scope>NUCLEOTIDE SEQUENCE [LARGE SCALE GENOMIC DNA]</scope>
    <source>
        <strain evidence="2 3">CGMCC 1.11030</strain>
    </source>
</reference>
<feature type="transmembrane region" description="Helical" evidence="1">
    <location>
        <begin position="147"/>
        <end position="173"/>
    </location>
</feature>
<evidence type="ECO:0000313" key="3">
    <source>
        <dbReference type="Proteomes" id="UP000199377"/>
    </source>
</evidence>
<keyword evidence="3" id="KW-1185">Reference proteome</keyword>
<keyword evidence="1" id="KW-0812">Transmembrane</keyword>
<feature type="transmembrane region" description="Helical" evidence="1">
    <location>
        <begin position="65"/>
        <end position="85"/>
    </location>
</feature>
<dbReference type="Proteomes" id="UP000199377">
    <property type="component" value="Unassembled WGS sequence"/>
</dbReference>
<sequence length="174" mass="18784">MDGLGNILDAIGQDPLTRWLLLAMALRTGWSLVCWRRCPSARMRLTSEALEAIEGRRQALWRHSARFLVVMLAGIFLAVAGLYKLSQAGDGSPVALIMLVGGMYLFMTEPVRQSIADSEDRVHATGLRGDPQAHQAALAMLHGNHTYLVAIEVLTTLALGLAVLALSGSMGIAY</sequence>
<keyword evidence="1" id="KW-0472">Membrane</keyword>
<gene>
    <name evidence="2" type="ORF">SAMN05216258_108106</name>
</gene>